<reference evidence="2" key="1">
    <citation type="submission" date="2022-03" db="EMBL/GenBank/DDBJ databases">
        <title>Streptomyces 7R015 and 7R016 isolated from Barleria lupulina in Thailand.</title>
        <authorList>
            <person name="Kanchanasin P."/>
            <person name="Phongsopitanun W."/>
            <person name="Tanasupawat S."/>
        </authorList>
    </citation>
    <scope>NUCLEOTIDE SEQUENCE</scope>
    <source>
        <strain evidence="2">7R015</strain>
    </source>
</reference>
<sequence length="345" mass="38020">MSSTNMPAGPPPFLPGLELSRRLYTDVVRPLLEEAAPGVPHSAARLGSGSDVLGYDTPHSAGPSWRPRLQLFLRRHDVHRHAGRIRHVLAAHLPRTFHGHPARDGVEVTHITPWFVATLGFDPSAPGDIGPTDWLATPTQLLAEVTAGAVFHDGLGELAPLRSALRWYPHDIWLHVLACQWRRVAREAPYVTHCGETGDELGSAVAAARVARDLMRLGLLMDRRYPPYGKWLGTAFARTTTGHHLAPVLTAAVTATDRRSREKHLSQAYEATADLHNQLDLTDRVAQDARPERFAAALTARISDPAIKDLPPTGAIDQFVDDPEILTRPPLTRALYREARKPRSE</sequence>
<accession>A0ABS9Y8B0</accession>
<gene>
    <name evidence="2" type="ORF">MQP27_13675</name>
</gene>
<dbReference type="InterPro" id="IPR025117">
    <property type="entry name" value="DUF4037"/>
</dbReference>
<evidence type="ECO:0000259" key="1">
    <source>
        <dbReference type="Pfam" id="PF13228"/>
    </source>
</evidence>
<organism evidence="2 3">
    <name type="scientific">Streptomyces cylindrosporus</name>
    <dbReference type="NCBI Taxonomy" id="2927583"/>
    <lineage>
        <taxon>Bacteria</taxon>
        <taxon>Bacillati</taxon>
        <taxon>Actinomycetota</taxon>
        <taxon>Actinomycetes</taxon>
        <taxon>Kitasatosporales</taxon>
        <taxon>Streptomycetaceae</taxon>
        <taxon>Streptomyces</taxon>
    </lineage>
</organism>
<feature type="domain" description="DUF4037" evidence="1">
    <location>
        <begin position="134"/>
        <end position="232"/>
    </location>
</feature>
<proteinExistence type="predicted"/>
<protein>
    <submittedName>
        <fullName evidence="2">DUF4037 domain-containing protein</fullName>
    </submittedName>
</protein>
<dbReference type="EMBL" id="JALDAY010000004">
    <property type="protein sequence ID" value="MCI3272161.1"/>
    <property type="molecule type" value="Genomic_DNA"/>
</dbReference>
<evidence type="ECO:0000313" key="3">
    <source>
        <dbReference type="Proteomes" id="UP001165269"/>
    </source>
</evidence>
<name>A0ABS9Y8B0_9ACTN</name>
<dbReference type="Proteomes" id="UP001165269">
    <property type="component" value="Unassembled WGS sequence"/>
</dbReference>
<evidence type="ECO:0000313" key="2">
    <source>
        <dbReference type="EMBL" id="MCI3272161.1"/>
    </source>
</evidence>
<comment type="caution">
    <text evidence="2">The sequence shown here is derived from an EMBL/GenBank/DDBJ whole genome shotgun (WGS) entry which is preliminary data.</text>
</comment>
<dbReference type="RefSeq" id="WP_242765329.1">
    <property type="nucleotide sequence ID" value="NZ_JALDAY010000004.1"/>
</dbReference>
<dbReference type="Pfam" id="PF13228">
    <property type="entry name" value="DUF4037"/>
    <property type="match status" value="1"/>
</dbReference>
<keyword evidence="3" id="KW-1185">Reference proteome</keyword>